<evidence type="ECO:0000259" key="7">
    <source>
        <dbReference type="PROSITE" id="PS51006"/>
    </source>
</evidence>
<reference evidence="8 9" key="1">
    <citation type="submission" date="2011-10" db="EMBL/GenBank/DDBJ databases">
        <authorList>
            <person name="Genoscope - CEA"/>
        </authorList>
    </citation>
    <scope>NUCLEOTIDE SEQUENCE [LARGE SCALE GENOMIC DNA]</scope>
    <source>
        <strain evidence="8 9">RCC 1105</strain>
    </source>
</reference>
<dbReference type="SUPFAM" id="SSF53335">
    <property type="entry name" value="S-adenosyl-L-methionine-dependent methyltransferases"/>
    <property type="match status" value="1"/>
</dbReference>
<accession>K8F507</accession>
<sequence length="333" mass="37744">MTEQQKYGKDIFNGKEENWYHELIEDGLALSYRVDEVYHRGKSEFQEIEVVQTHAFGKLLITDGLMQSSECDEVVYHEALVHPAMTLHENPKRVFIAGGGEGATLREVLRHPMVEECVMVDIDGVLVEQCREHCPFYNANAYDDPRAKLVIGDAKKGLEDYPEGSFDVIIMDLSDPLDGGPCYQLYTTSFYETAKSKLKPNGILVTQSGCASVRDAQFVWSPIHNTLKQVFDNVSGYTMCVPSFTSEWGFNVASTDPAKPDLREKGMNEVDARLKARKLDSVLQFYDSISHARMFSPPKQLRKMIENETRVMTVENPLFMCTTDTHTGLFEKK</sequence>
<dbReference type="AlphaFoldDB" id="K8F507"/>
<evidence type="ECO:0000256" key="2">
    <source>
        <dbReference type="ARBA" id="ARBA00022679"/>
    </source>
</evidence>
<dbReference type="NCBIfam" id="NF002010">
    <property type="entry name" value="PRK00811.1"/>
    <property type="match status" value="1"/>
</dbReference>
<evidence type="ECO:0000313" key="8">
    <source>
        <dbReference type="EMBL" id="CCO16633.1"/>
    </source>
</evidence>
<dbReference type="EC" id="2.5.1.79" evidence="5"/>
<dbReference type="eggNOG" id="KOG1562">
    <property type="taxonomic scope" value="Eukaryota"/>
</dbReference>
<dbReference type="GeneID" id="19015547"/>
<dbReference type="InterPro" id="IPR030374">
    <property type="entry name" value="PABS"/>
</dbReference>
<keyword evidence="3 6" id="KW-0620">Polyamine biosynthesis</keyword>
<organism evidence="8 9">
    <name type="scientific">Bathycoccus prasinos</name>
    <dbReference type="NCBI Taxonomy" id="41875"/>
    <lineage>
        <taxon>Eukaryota</taxon>
        <taxon>Viridiplantae</taxon>
        <taxon>Chlorophyta</taxon>
        <taxon>Mamiellophyceae</taxon>
        <taxon>Mamiellales</taxon>
        <taxon>Bathycoccaceae</taxon>
        <taxon>Bathycoccus</taxon>
    </lineage>
</organism>
<evidence type="ECO:0000256" key="1">
    <source>
        <dbReference type="ARBA" id="ARBA00007867"/>
    </source>
</evidence>
<dbReference type="InterPro" id="IPR001045">
    <property type="entry name" value="Spermi_synthase"/>
</dbReference>
<dbReference type="OrthoDB" id="38125at2759"/>
<name>K8F507_9CHLO</name>
<dbReference type="Gene3D" id="3.40.50.150">
    <property type="entry name" value="Vaccinia Virus protein VP39"/>
    <property type="match status" value="1"/>
</dbReference>
<protein>
    <recommendedName>
        <fullName evidence="5">thermospermine synthase</fullName>
        <ecNumber evidence="5">2.5.1.79</ecNumber>
    </recommendedName>
</protein>
<dbReference type="HAMAP" id="MF_00198">
    <property type="entry name" value="Spermidine_synth"/>
    <property type="match status" value="1"/>
</dbReference>
<evidence type="ECO:0000256" key="5">
    <source>
        <dbReference type="ARBA" id="ARBA00049721"/>
    </source>
</evidence>
<dbReference type="KEGG" id="bpg:Bathy05g00430"/>
<dbReference type="InterPro" id="IPR035246">
    <property type="entry name" value="Spermidine_synt_N"/>
</dbReference>
<dbReference type="PROSITE" id="PS51006">
    <property type="entry name" value="PABS_2"/>
    <property type="match status" value="1"/>
</dbReference>
<dbReference type="PANTHER" id="PTHR43317:SF1">
    <property type="entry name" value="THERMOSPERMINE SYNTHASE ACAULIS5"/>
    <property type="match status" value="1"/>
</dbReference>
<dbReference type="Proteomes" id="UP000198341">
    <property type="component" value="Chromosome 5"/>
</dbReference>
<proteinExistence type="inferred from homology"/>
<dbReference type="InterPro" id="IPR029063">
    <property type="entry name" value="SAM-dependent_MTases_sf"/>
</dbReference>
<keyword evidence="9" id="KW-1185">Reference proteome</keyword>
<feature type="domain" description="PABS" evidence="7">
    <location>
        <begin position="17"/>
        <end position="255"/>
    </location>
</feature>
<evidence type="ECO:0000313" key="9">
    <source>
        <dbReference type="Proteomes" id="UP000198341"/>
    </source>
</evidence>
<gene>
    <name evidence="8" type="ORF">Bathy05g00430</name>
</gene>
<dbReference type="Gene3D" id="2.30.140.10">
    <property type="entry name" value="Spermidine synthase, tetramerisation domain"/>
    <property type="match status" value="1"/>
</dbReference>
<dbReference type="CDD" id="cd02440">
    <property type="entry name" value="AdoMet_MTases"/>
    <property type="match status" value="1"/>
</dbReference>
<dbReference type="STRING" id="41875.K8F507"/>
<dbReference type="Pfam" id="PF17284">
    <property type="entry name" value="Spermine_synt_N"/>
    <property type="match status" value="1"/>
</dbReference>
<dbReference type="FunFam" id="3.40.50.150:FF:000088">
    <property type="entry name" value="Polyamine aminopropyltransferase"/>
    <property type="match status" value="1"/>
</dbReference>
<feature type="active site" description="Proton acceptor" evidence="6">
    <location>
        <position position="172"/>
    </location>
</feature>
<evidence type="ECO:0000256" key="6">
    <source>
        <dbReference type="PROSITE-ProRule" id="PRU00354"/>
    </source>
</evidence>
<dbReference type="InterPro" id="IPR037163">
    <property type="entry name" value="Spermidine_synt_N_sf"/>
</dbReference>
<dbReference type="GO" id="GO:0006596">
    <property type="term" value="P:polyamine biosynthetic process"/>
    <property type="evidence" value="ECO:0007669"/>
    <property type="project" value="UniProtKB-UniRule"/>
</dbReference>
<evidence type="ECO:0000256" key="4">
    <source>
        <dbReference type="ARBA" id="ARBA00048874"/>
    </source>
</evidence>
<dbReference type="EMBL" id="FO082274">
    <property type="protein sequence ID" value="CCO16633.1"/>
    <property type="molecule type" value="Genomic_DNA"/>
</dbReference>
<comment type="similarity">
    <text evidence="1">Belongs to the spermidine/spermine synthase family.</text>
</comment>
<dbReference type="GO" id="GO:0010487">
    <property type="term" value="F:thermospermine synthase activity"/>
    <property type="evidence" value="ECO:0007669"/>
    <property type="project" value="UniProtKB-EC"/>
</dbReference>
<keyword evidence="2 6" id="KW-0808">Transferase</keyword>
<evidence type="ECO:0000256" key="3">
    <source>
        <dbReference type="ARBA" id="ARBA00023115"/>
    </source>
</evidence>
<dbReference type="Pfam" id="PF01564">
    <property type="entry name" value="Spermine_synth"/>
    <property type="match status" value="1"/>
</dbReference>
<comment type="catalytic activity">
    <reaction evidence="4">
        <text>S-adenosyl 3-(methylsulfanyl)propylamine + spermidine = thermospermine + S-methyl-5'-thioadenosine + H(+)</text>
        <dbReference type="Rhea" id="RHEA:30515"/>
        <dbReference type="ChEBI" id="CHEBI:15378"/>
        <dbReference type="ChEBI" id="CHEBI:17509"/>
        <dbReference type="ChEBI" id="CHEBI:57443"/>
        <dbReference type="ChEBI" id="CHEBI:57834"/>
        <dbReference type="ChEBI" id="CHEBI:59903"/>
        <dbReference type="EC" id="2.5.1.79"/>
    </reaction>
</comment>
<dbReference type="RefSeq" id="XP_007513075.1">
    <property type="nucleotide sequence ID" value="XM_007513013.1"/>
</dbReference>
<dbReference type="PANTHER" id="PTHR43317">
    <property type="entry name" value="THERMOSPERMINE SYNTHASE ACAULIS5"/>
    <property type="match status" value="1"/>
</dbReference>